<dbReference type="SUPFAM" id="SSF48403">
    <property type="entry name" value="Ankyrin repeat"/>
    <property type="match status" value="2"/>
</dbReference>
<evidence type="ECO:0000313" key="6">
    <source>
        <dbReference type="Proteomes" id="UP000215453"/>
    </source>
</evidence>
<evidence type="ECO:0000256" key="4">
    <source>
        <dbReference type="SAM" id="MobiDB-lite"/>
    </source>
</evidence>
<organism evidence="5 6">
    <name type="scientific">Zymoseptoria tritici ST99CH_1A5</name>
    <dbReference type="NCBI Taxonomy" id="1276529"/>
    <lineage>
        <taxon>Eukaryota</taxon>
        <taxon>Fungi</taxon>
        <taxon>Dikarya</taxon>
        <taxon>Ascomycota</taxon>
        <taxon>Pezizomycotina</taxon>
        <taxon>Dothideomycetes</taxon>
        <taxon>Dothideomycetidae</taxon>
        <taxon>Mycosphaerellales</taxon>
        <taxon>Mycosphaerellaceae</taxon>
        <taxon>Zymoseptoria</taxon>
    </lineage>
</organism>
<dbReference type="EMBL" id="LT882684">
    <property type="protein sequence ID" value="SMY27458.1"/>
    <property type="molecule type" value="Genomic_DNA"/>
</dbReference>
<gene>
    <name evidence="5" type="ORF">ZT1A5_G8903</name>
</gene>
<name>A0A1Y6LVL9_ZYMTR</name>
<reference evidence="5 6" key="1">
    <citation type="submission" date="2016-10" db="EMBL/GenBank/DDBJ databases">
        <authorList>
            <person name="Varghese N."/>
        </authorList>
    </citation>
    <scope>NUCLEOTIDE SEQUENCE [LARGE SCALE GENOMIC DNA]</scope>
</reference>
<dbReference type="InterPro" id="IPR002110">
    <property type="entry name" value="Ankyrin_rpt"/>
</dbReference>
<evidence type="ECO:0000256" key="1">
    <source>
        <dbReference type="ARBA" id="ARBA00022737"/>
    </source>
</evidence>
<dbReference type="AlphaFoldDB" id="A0A1Y6LVL9"/>
<dbReference type="Gene3D" id="1.25.40.20">
    <property type="entry name" value="Ankyrin repeat-containing domain"/>
    <property type="match status" value="3"/>
</dbReference>
<feature type="repeat" description="ANK" evidence="3">
    <location>
        <begin position="685"/>
        <end position="717"/>
    </location>
</feature>
<accession>A0A1Y6LVL9</accession>
<dbReference type="PROSITE" id="PS50297">
    <property type="entry name" value="ANK_REP_REGION"/>
    <property type="match status" value="1"/>
</dbReference>
<proteinExistence type="predicted"/>
<dbReference type="PANTHER" id="PTHR24198">
    <property type="entry name" value="ANKYRIN REPEAT AND PROTEIN KINASE DOMAIN-CONTAINING PROTEIN"/>
    <property type="match status" value="1"/>
</dbReference>
<feature type="compositionally biased region" description="Pro residues" evidence="4">
    <location>
        <begin position="191"/>
        <end position="204"/>
    </location>
</feature>
<evidence type="ECO:0000256" key="3">
    <source>
        <dbReference type="PROSITE-ProRule" id="PRU00023"/>
    </source>
</evidence>
<dbReference type="PANTHER" id="PTHR24198:SF165">
    <property type="entry name" value="ANKYRIN REPEAT-CONTAINING PROTEIN-RELATED"/>
    <property type="match status" value="1"/>
</dbReference>
<evidence type="ECO:0000256" key="2">
    <source>
        <dbReference type="ARBA" id="ARBA00023043"/>
    </source>
</evidence>
<feature type="compositionally biased region" description="Polar residues" evidence="4">
    <location>
        <begin position="234"/>
        <end position="246"/>
    </location>
</feature>
<sequence length="979" mass="107139">MAPKGKGTLLELCTSTTIQGNSIAVHVLEYLSIAQTPPLGFREVAVEFLEVSRVLFTARAGLSDATGRTTATSTVEVNRDFHEKVNQTKNVFTIYDQMVNKLLSTEKKQTFGKLGKGLRLMFADGDMEKLRVSFSQCRAALSLAGHLFPEARAGHSVDAASTIGYTALAAVMERVDPSRPASSHAVLPKTGLPPSPPPTIPLPSAPQSMRSETRSPPVVANEPWTHMSPVRSPAESTGTASTSRSHATFASSLPRFSNVSSMIGGGHGDNVFGTADNMSDITDATSIISRMDISDTTRQSYANGDKLPKQAIRMKIDPTKAQRWAPKRTVGNITEAAKTALATAVHQKHHKMIEQLLDQGVPANSASGNNLLCDAVINHDLESVRLLLLFGADANGTDKDNCTPLYAATGASFFEAAQLLINYNANPNQSAGMYGESPFAVSLSDAKAPFAHMYLQYGADPSAVMENGDTAFTQSMNKYTPSWLIELMLLYSTPVDAKNARGETALFKAINSARLDLVSKLLSARADPNLPGPKIVLWPAVHHPAILEELLTHGADLRRAPGVLELATSTNSTEAVNILLHHGADTNAKKDNIYTPLCSAIRDDREALVETLLAAGADPNLKALDWPLFKAVSYHRTHMIPRLLAAGADPHHPKGLIESAVAHENMPALNYLLRQNIDPNARNAKGYTALTTAIRDNHPEYIDVLLAHGADPSVRGQDWPISMAVKRPAILAKLLPHIQPSKILPGAMELAVVADQLESVRLLVNAGMDPESKNGGVFSPLTTAIRENRKEIFRYLVDEAGADVNTPGEHLPIIKAIRRHREEDLSYISHLLENGANVNLMYRGWNAVLQALENGDLEILKLLMEKGRPGPDLDQQDDSGRSVRDIIHERDLIEEEEILMGRRGEVVQLNTLEGGGKTKRNEKKEREEKRLAKEEEMKVKREEEEWRRQTAEQRGSEGERMMESVTQWYFRESFLVGKQ</sequence>
<dbReference type="CDD" id="cd22249">
    <property type="entry name" value="UDM1_RNF168_RNF169-like"/>
    <property type="match status" value="1"/>
</dbReference>
<feature type="repeat" description="ANK" evidence="3">
    <location>
        <begin position="367"/>
        <end position="399"/>
    </location>
</feature>
<feature type="repeat" description="ANK" evidence="3">
    <location>
        <begin position="564"/>
        <end position="591"/>
    </location>
</feature>
<keyword evidence="2 3" id="KW-0040">ANK repeat</keyword>
<dbReference type="SMART" id="SM00248">
    <property type="entry name" value="ANK"/>
    <property type="match status" value="13"/>
</dbReference>
<feature type="region of interest" description="Disordered" evidence="4">
    <location>
        <begin position="180"/>
        <end position="246"/>
    </location>
</feature>
<keyword evidence="1" id="KW-0677">Repeat</keyword>
<dbReference type="Proteomes" id="UP000215453">
    <property type="component" value="Chromosome 9"/>
</dbReference>
<dbReference type="InterPro" id="IPR036770">
    <property type="entry name" value="Ankyrin_rpt-contain_sf"/>
</dbReference>
<dbReference type="PROSITE" id="PS50088">
    <property type="entry name" value="ANK_REPEAT"/>
    <property type="match status" value="3"/>
</dbReference>
<feature type="region of interest" description="Disordered" evidence="4">
    <location>
        <begin position="913"/>
        <end position="961"/>
    </location>
</feature>
<evidence type="ECO:0000313" key="5">
    <source>
        <dbReference type="EMBL" id="SMY27458.1"/>
    </source>
</evidence>
<dbReference type="Pfam" id="PF12796">
    <property type="entry name" value="Ank_2"/>
    <property type="match status" value="3"/>
</dbReference>
<protein>
    <submittedName>
        <fullName evidence="5">Uncharacterized protein</fullName>
    </submittedName>
</protein>
<feature type="compositionally biased region" description="Basic and acidic residues" evidence="4">
    <location>
        <begin position="922"/>
        <end position="961"/>
    </location>
</feature>